<dbReference type="EMBL" id="FNYQ01000061">
    <property type="protein sequence ID" value="SEJ21577.1"/>
    <property type="molecule type" value="Genomic_DNA"/>
</dbReference>
<protein>
    <submittedName>
        <fullName evidence="2">Uncharacterized protein</fullName>
    </submittedName>
</protein>
<accession>A0A1H6X4R5</accession>
<evidence type="ECO:0000313" key="3">
    <source>
        <dbReference type="Proteomes" id="UP000199250"/>
    </source>
</evidence>
<organism evidence="2 3">
    <name type="scientific">Azotobacter beijerinckii</name>
    <dbReference type="NCBI Taxonomy" id="170623"/>
    <lineage>
        <taxon>Bacteria</taxon>
        <taxon>Pseudomonadati</taxon>
        <taxon>Pseudomonadota</taxon>
        <taxon>Gammaproteobacteria</taxon>
        <taxon>Pseudomonadales</taxon>
        <taxon>Pseudomonadaceae</taxon>
        <taxon>Azotobacter</taxon>
    </lineage>
</organism>
<sequence length="79" mass="7867">MAAGSAAGALIEVLVAPGRTVVDETGAHVPAGEMAKIAKADLKRLQALGFIADGPPSASGDHRPGPRVTVTEGPTVRIA</sequence>
<gene>
    <name evidence="2" type="ORF">SAMN04244572_03146</name>
</gene>
<name>A0A1H6X4R5_9GAMM</name>
<dbReference type="Proteomes" id="UP000199250">
    <property type="component" value="Unassembled WGS sequence"/>
</dbReference>
<dbReference type="AlphaFoldDB" id="A0A1H6X4R5"/>
<proteinExistence type="predicted"/>
<feature type="region of interest" description="Disordered" evidence="1">
    <location>
        <begin position="53"/>
        <end position="79"/>
    </location>
</feature>
<evidence type="ECO:0000313" key="2">
    <source>
        <dbReference type="EMBL" id="SEJ21577.1"/>
    </source>
</evidence>
<evidence type="ECO:0000256" key="1">
    <source>
        <dbReference type="SAM" id="MobiDB-lite"/>
    </source>
</evidence>
<reference evidence="2 3" key="1">
    <citation type="submission" date="2016-10" db="EMBL/GenBank/DDBJ databases">
        <authorList>
            <person name="de Groot N.N."/>
        </authorList>
    </citation>
    <scope>NUCLEOTIDE SEQUENCE [LARGE SCALE GENOMIC DNA]</scope>
    <source>
        <strain evidence="2 3">DSM 373</strain>
    </source>
</reference>